<evidence type="ECO:0000259" key="3">
    <source>
        <dbReference type="PROSITE" id="PS50106"/>
    </source>
</evidence>
<dbReference type="Pfam" id="PF17820">
    <property type="entry name" value="PDZ_6"/>
    <property type="match status" value="1"/>
</dbReference>
<dbReference type="PROSITE" id="PS50106">
    <property type="entry name" value="PDZ"/>
    <property type="match status" value="1"/>
</dbReference>
<sequence length="868" mass="95902">MNGVAFCLVGIPPRPEPRPPQLPLGPRDGCSPGRPLPWQGPRTLLLCKSLQDGFGFTLRHFIVYPPESAVHCSLKEEENGGRGGGPSPRHHRLEPMDTIFVKNVKDDGPAHRAGLRTGDRLVKVNGESVIGKTYSQVIALIQNSDDTLELSIMPKDEDILQLRRCPAMPPRARSASQDRLEDVTAHRPWPCSTSQGALSQLGQEGWHRARSDDYLSRATRSAEALGPGALVSPRFERCGWASQRPSARTPACPPRDLPAPQAPPPPGLQGLDDIGYIGYRSYSPSFQRRTGLLHALSFRDSPFGGLPTFNLAQSPASFPLEASEPPRVVRPEPSTRALEPATEDRRDEVVLRQKPPTGRKVQLPSARQMNLGFGEESPEPESSGRVERLGRKVAPLATTEDSLASIPFIDEPTSPSIDLQAKHVPASAVVSSAMNSAPVLGTSPSSPTFTFALGRHYSQDCSSLKAGRRSSYLLAITTERSKSCDDGLNTFREEGRALRRLPNRVPSLRMLRSFFTDGSLDSWGTSEDADVPSKRHSTSDLSDATFSDIRREGWLYYKQVLTKKGKDPGCANQALISKKLNDYRKVSSPTPDDSAATPKTPWGINIIKKNKKAAPRAFGVRLEECQPAIENQRVPLIVAACCRIVEARGLESTGIYRVPGNNAVVSSLQEQLNRGPGDINLQDERWQDLNVISSLLKSFFRKLPEPLFTDDKYNDFIEANRIEDSRERMKTLRKLIRDLPGHYYETLKFLVGHLKTIADHSEKNKMEPRNLALVFGPTLVRTSEDNMADMVTHMPDRYKIVETLIQHSDWFFSDDEDKGERTPVDDKEPQSVPNIEYLLPNIGRTVPPGDPGSDSTTCSPAKSKPLLG</sequence>
<dbReference type="GeneID" id="112854037"/>
<feature type="domain" description="PDZ" evidence="3">
    <location>
        <begin position="71"/>
        <end position="156"/>
    </location>
</feature>
<organism evidence="5 6">
    <name type="scientific">Puma concolor</name>
    <name type="common">Mountain lion</name>
    <name type="synonym">Felis concolor</name>
    <dbReference type="NCBI Taxonomy" id="9696"/>
    <lineage>
        <taxon>Eukaryota</taxon>
        <taxon>Metazoa</taxon>
        <taxon>Chordata</taxon>
        <taxon>Craniata</taxon>
        <taxon>Vertebrata</taxon>
        <taxon>Euteleostomi</taxon>
        <taxon>Mammalia</taxon>
        <taxon>Eutheria</taxon>
        <taxon>Laurasiatheria</taxon>
        <taxon>Carnivora</taxon>
        <taxon>Feliformia</taxon>
        <taxon>Felidae</taxon>
        <taxon>Felinae</taxon>
        <taxon>Puma</taxon>
    </lineage>
</organism>
<dbReference type="FunFam" id="1.10.555.10:FF:000014">
    <property type="entry name" value="Rho GTPase activating protein 21"/>
    <property type="match status" value="1"/>
</dbReference>
<feature type="region of interest" description="Disordered" evidence="2">
    <location>
        <begin position="317"/>
        <end position="387"/>
    </location>
</feature>
<dbReference type="SUPFAM" id="SSF50156">
    <property type="entry name" value="PDZ domain-like"/>
    <property type="match status" value="1"/>
</dbReference>
<dbReference type="SMART" id="SM00228">
    <property type="entry name" value="PDZ"/>
    <property type="match status" value="1"/>
</dbReference>
<dbReference type="Proteomes" id="UP000515131">
    <property type="component" value="Unplaced"/>
</dbReference>
<dbReference type="CTD" id="57636"/>
<keyword evidence="5" id="KW-1185">Reference proteome</keyword>
<accession>A0A6P6HDB8</accession>
<feature type="region of interest" description="Disordered" evidence="2">
    <location>
        <begin position="812"/>
        <end position="868"/>
    </location>
</feature>
<dbReference type="Gene3D" id="2.30.42.10">
    <property type="match status" value="1"/>
</dbReference>
<dbReference type="GO" id="GO:0007165">
    <property type="term" value="P:signal transduction"/>
    <property type="evidence" value="ECO:0007669"/>
    <property type="project" value="InterPro"/>
</dbReference>
<protein>
    <submittedName>
        <fullName evidence="6">Rho GTPase-activating protein 23</fullName>
    </submittedName>
</protein>
<dbReference type="InterPro" id="IPR008936">
    <property type="entry name" value="Rho_GTPase_activation_prot"/>
</dbReference>
<dbReference type="CDD" id="cd04395">
    <property type="entry name" value="RhoGAP_ARHGAP21"/>
    <property type="match status" value="1"/>
</dbReference>
<dbReference type="PANTHER" id="PTHR23175:SF5">
    <property type="entry name" value="RHO GTPASE-ACTIVATING PROTEIN 23"/>
    <property type="match status" value="1"/>
</dbReference>
<feature type="compositionally biased region" description="Pro residues" evidence="2">
    <location>
        <begin position="251"/>
        <end position="267"/>
    </location>
</feature>
<feature type="region of interest" description="Disordered" evidence="2">
    <location>
        <begin position="242"/>
        <end position="268"/>
    </location>
</feature>
<evidence type="ECO:0000313" key="5">
    <source>
        <dbReference type="Proteomes" id="UP000515131"/>
    </source>
</evidence>
<feature type="compositionally biased region" description="Basic and acidic residues" evidence="2">
    <location>
        <begin position="342"/>
        <end position="351"/>
    </location>
</feature>
<proteinExistence type="predicted"/>
<evidence type="ECO:0000256" key="1">
    <source>
        <dbReference type="ARBA" id="ARBA00022468"/>
    </source>
</evidence>
<name>A0A6P6HDB8_PUMCO</name>
<dbReference type="Gene3D" id="1.10.555.10">
    <property type="entry name" value="Rho GTPase activation protein"/>
    <property type="match status" value="1"/>
</dbReference>
<dbReference type="SUPFAM" id="SSF48350">
    <property type="entry name" value="GTPase activation domain, GAP"/>
    <property type="match status" value="1"/>
</dbReference>
<keyword evidence="1" id="KW-0343">GTPase activation</keyword>
<gene>
    <name evidence="6" type="primary">ARHGAP23</name>
</gene>
<dbReference type="InterPro" id="IPR001478">
    <property type="entry name" value="PDZ"/>
</dbReference>
<dbReference type="InterPro" id="IPR036034">
    <property type="entry name" value="PDZ_sf"/>
</dbReference>
<feature type="compositionally biased region" description="Basic and acidic residues" evidence="2">
    <location>
        <begin position="818"/>
        <end position="829"/>
    </location>
</feature>
<evidence type="ECO:0000313" key="6">
    <source>
        <dbReference type="RefSeq" id="XP_025773261.1"/>
    </source>
</evidence>
<dbReference type="Pfam" id="PF00620">
    <property type="entry name" value="RhoGAP"/>
    <property type="match status" value="1"/>
</dbReference>
<dbReference type="FunFam" id="2.30.42.10:FF:000066">
    <property type="entry name" value="Rho GTPase activating protein 21"/>
    <property type="match status" value="1"/>
</dbReference>
<feature type="domain" description="Rho-GAP" evidence="4">
    <location>
        <begin position="620"/>
        <end position="812"/>
    </location>
</feature>
<dbReference type="KEGG" id="pcoo:112854037"/>
<reference evidence="6" key="1">
    <citation type="submission" date="2025-08" db="UniProtKB">
        <authorList>
            <consortium name="RefSeq"/>
        </authorList>
    </citation>
    <scope>IDENTIFICATION</scope>
    <source>
        <tissue evidence="6">Blood</tissue>
    </source>
</reference>
<dbReference type="PANTHER" id="PTHR23175">
    <property type="entry name" value="PDZ DOMAIN-CONTAINING PROTEIN"/>
    <property type="match status" value="1"/>
</dbReference>
<dbReference type="RefSeq" id="XP_025773261.1">
    <property type="nucleotide sequence ID" value="XM_025917476.1"/>
</dbReference>
<dbReference type="GO" id="GO:0005096">
    <property type="term" value="F:GTPase activator activity"/>
    <property type="evidence" value="ECO:0007669"/>
    <property type="project" value="UniProtKB-KW"/>
</dbReference>
<evidence type="ECO:0000256" key="2">
    <source>
        <dbReference type="SAM" id="MobiDB-lite"/>
    </source>
</evidence>
<dbReference type="SMART" id="SM00324">
    <property type="entry name" value="RhoGAP"/>
    <property type="match status" value="1"/>
</dbReference>
<dbReference type="InterPro" id="IPR041489">
    <property type="entry name" value="PDZ_6"/>
</dbReference>
<dbReference type="AlphaFoldDB" id="A0A6P6HDB8"/>
<evidence type="ECO:0000259" key="4">
    <source>
        <dbReference type="PROSITE" id="PS50238"/>
    </source>
</evidence>
<dbReference type="PROSITE" id="PS50238">
    <property type="entry name" value="RHOGAP"/>
    <property type="match status" value="1"/>
</dbReference>
<dbReference type="InterPro" id="IPR000198">
    <property type="entry name" value="RhoGAP_dom"/>
</dbReference>